<reference evidence="2 3" key="1">
    <citation type="journal article" date="2023" name="Plants (Basel)">
        <title>Bridging the Gap: Combining Genomics and Transcriptomics Approaches to Understand Stylosanthes scabra, an Orphan Legume from the Brazilian Caatinga.</title>
        <authorList>
            <person name="Ferreira-Neto J.R.C."/>
            <person name="da Silva M.D."/>
            <person name="Binneck E."/>
            <person name="de Melo N.F."/>
            <person name="da Silva R.H."/>
            <person name="de Melo A.L.T.M."/>
            <person name="Pandolfi V."/>
            <person name="Bustamante F.O."/>
            <person name="Brasileiro-Vidal A.C."/>
            <person name="Benko-Iseppon A.M."/>
        </authorList>
    </citation>
    <scope>NUCLEOTIDE SEQUENCE [LARGE SCALE GENOMIC DNA]</scope>
    <source>
        <tissue evidence="2">Leaves</tissue>
    </source>
</reference>
<evidence type="ECO:0000313" key="2">
    <source>
        <dbReference type="EMBL" id="MED6106167.1"/>
    </source>
</evidence>
<name>A0ABU6Q3S7_9FABA</name>
<organism evidence="2 3">
    <name type="scientific">Stylosanthes scabra</name>
    <dbReference type="NCBI Taxonomy" id="79078"/>
    <lineage>
        <taxon>Eukaryota</taxon>
        <taxon>Viridiplantae</taxon>
        <taxon>Streptophyta</taxon>
        <taxon>Embryophyta</taxon>
        <taxon>Tracheophyta</taxon>
        <taxon>Spermatophyta</taxon>
        <taxon>Magnoliopsida</taxon>
        <taxon>eudicotyledons</taxon>
        <taxon>Gunneridae</taxon>
        <taxon>Pentapetalae</taxon>
        <taxon>rosids</taxon>
        <taxon>fabids</taxon>
        <taxon>Fabales</taxon>
        <taxon>Fabaceae</taxon>
        <taxon>Papilionoideae</taxon>
        <taxon>50 kb inversion clade</taxon>
        <taxon>dalbergioids sensu lato</taxon>
        <taxon>Dalbergieae</taxon>
        <taxon>Pterocarpus clade</taxon>
        <taxon>Stylosanthes</taxon>
    </lineage>
</organism>
<sequence>MLRFIQLQQMGDGFRYREFHENKDVIEGGGVRTCCIWNTFSPGCLWYCKPKHTDNVIIEVSPAPAPTDNGELHDDDNIEKDQGKFPDNNNNIGSVSGVSVLWVTPEFLVRKGCDLCKNGPKQIQYKAALANLKLPHPTAHSPYYHKGPSERKKCKSSIAI</sequence>
<feature type="region of interest" description="Disordered" evidence="1">
    <location>
        <begin position="63"/>
        <end position="89"/>
    </location>
</feature>
<dbReference type="EMBL" id="JASCZI010000004">
    <property type="protein sequence ID" value="MED6106167.1"/>
    <property type="molecule type" value="Genomic_DNA"/>
</dbReference>
<evidence type="ECO:0000256" key="1">
    <source>
        <dbReference type="SAM" id="MobiDB-lite"/>
    </source>
</evidence>
<evidence type="ECO:0000313" key="3">
    <source>
        <dbReference type="Proteomes" id="UP001341840"/>
    </source>
</evidence>
<comment type="caution">
    <text evidence="2">The sequence shown here is derived from an EMBL/GenBank/DDBJ whole genome shotgun (WGS) entry which is preliminary data.</text>
</comment>
<dbReference type="Proteomes" id="UP001341840">
    <property type="component" value="Unassembled WGS sequence"/>
</dbReference>
<accession>A0ABU6Q3S7</accession>
<proteinExistence type="predicted"/>
<keyword evidence="3" id="KW-1185">Reference proteome</keyword>
<gene>
    <name evidence="2" type="ORF">PIB30_002058</name>
</gene>
<protein>
    <submittedName>
        <fullName evidence="2">Uncharacterized protein</fullName>
    </submittedName>
</protein>